<feature type="transmembrane region" description="Helical" evidence="1">
    <location>
        <begin position="166"/>
        <end position="183"/>
    </location>
</feature>
<dbReference type="InterPro" id="IPR037185">
    <property type="entry name" value="EmrE-like"/>
</dbReference>
<evidence type="ECO:0000313" key="3">
    <source>
        <dbReference type="EMBL" id="WNG50986.1"/>
    </source>
</evidence>
<keyword evidence="1" id="KW-1133">Transmembrane helix</keyword>
<feature type="transmembrane region" description="Helical" evidence="1">
    <location>
        <begin position="140"/>
        <end position="159"/>
    </location>
</feature>
<feature type="transmembrane region" description="Helical" evidence="1">
    <location>
        <begin position="189"/>
        <end position="211"/>
    </location>
</feature>
<dbReference type="PANTHER" id="PTHR22911:SF79">
    <property type="entry name" value="MOBA-LIKE NTP TRANSFERASE DOMAIN-CONTAINING PROTEIN"/>
    <property type="match status" value="1"/>
</dbReference>
<feature type="transmembrane region" description="Helical" evidence="1">
    <location>
        <begin position="249"/>
        <end position="267"/>
    </location>
</feature>
<protein>
    <submittedName>
        <fullName evidence="3">EamA family transporter</fullName>
    </submittedName>
</protein>
<sequence length="286" mass="30106">MLRSRLYLLAAAVLWSTAGAAVKLSTLSAWQLASGRSLIAALVLALAIPAGRRLPSRRGLAASVAYAVTVVSFIIANKLTTSANAIFLQDTAPLYVLLLSPLLLRERPSRSELAAVPVFLLGLSLFFLDQLNPGQFWGNMIALGSGLTFALCILGLRAVGDEGSSVLVWGNFIAGVSVLLPALEGPKPTPVDIGLLVFLGVFQLGMAYSLFQRGLRETPAVEASLLILLEPVLNPVWAFLFAGERPGPWALVGGTIILLATAWRTLLGGRAGNESPADKAPTHGST</sequence>
<evidence type="ECO:0000313" key="4">
    <source>
        <dbReference type="Proteomes" id="UP001611383"/>
    </source>
</evidence>
<keyword evidence="1" id="KW-0812">Transmembrane</keyword>
<keyword evidence="4" id="KW-1185">Reference proteome</keyword>
<dbReference type="SUPFAM" id="SSF103481">
    <property type="entry name" value="Multidrug resistance efflux transporter EmrE"/>
    <property type="match status" value="2"/>
</dbReference>
<reference evidence="3 4" key="1">
    <citation type="submission" date="2019-08" db="EMBL/GenBank/DDBJ databases">
        <title>Archangium and Cystobacter genomes.</title>
        <authorList>
            <person name="Chen I.-C.K."/>
            <person name="Wielgoss S."/>
        </authorList>
    </citation>
    <scope>NUCLEOTIDE SEQUENCE [LARGE SCALE GENOMIC DNA]</scope>
    <source>
        <strain evidence="3 4">Cbm 6</strain>
    </source>
</reference>
<dbReference type="Pfam" id="PF00892">
    <property type="entry name" value="EamA"/>
    <property type="match status" value="2"/>
</dbReference>
<accession>A0ABY9X6I0</accession>
<dbReference type="EMBL" id="CP043494">
    <property type="protein sequence ID" value="WNG50986.1"/>
    <property type="molecule type" value="Genomic_DNA"/>
</dbReference>
<feature type="transmembrane region" description="Helical" evidence="1">
    <location>
        <begin position="223"/>
        <end position="243"/>
    </location>
</feature>
<feature type="transmembrane region" description="Helical" evidence="1">
    <location>
        <begin position="111"/>
        <end position="128"/>
    </location>
</feature>
<gene>
    <name evidence="3" type="ORF">F0U60_47800</name>
</gene>
<name>A0ABY9X6I0_9BACT</name>
<dbReference type="InterPro" id="IPR000620">
    <property type="entry name" value="EamA_dom"/>
</dbReference>
<feature type="domain" description="EamA" evidence="2">
    <location>
        <begin position="137"/>
        <end position="262"/>
    </location>
</feature>
<feature type="transmembrane region" description="Helical" evidence="1">
    <location>
        <begin position="29"/>
        <end position="48"/>
    </location>
</feature>
<feature type="domain" description="EamA" evidence="2">
    <location>
        <begin position="6"/>
        <end position="127"/>
    </location>
</feature>
<feature type="transmembrane region" description="Helical" evidence="1">
    <location>
        <begin position="85"/>
        <end position="104"/>
    </location>
</feature>
<dbReference type="RefSeq" id="WP_395810720.1">
    <property type="nucleotide sequence ID" value="NZ_CP043494.1"/>
</dbReference>
<feature type="transmembrane region" description="Helical" evidence="1">
    <location>
        <begin position="60"/>
        <end position="79"/>
    </location>
</feature>
<proteinExistence type="predicted"/>
<dbReference type="PANTHER" id="PTHR22911">
    <property type="entry name" value="ACYL-MALONYL CONDENSING ENZYME-RELATED"/>
    <property type="match status" value="1"/>
</dbReference>
<evidence type="ECO:0000256" key="1">
    <source>
        <dbReference type="SAM" id="Phobius"/>
    </source>
</evidence>
<dbReference type="Proteomes" id="UP001611383">
    <property type="component" value="Chromosome"/>
</dbReference>
<evidence type="ECO:0000259" key="2">
    <source>
        <dbReference type="Pfam" id="PF00892"/>
    </source>
</evidence>
<keyword evidence="1" id="KW-0472">Membrane</keyword>
<organism evidence="3 4">
    <name type="scientific">Archangium minus</name>
    <dbReference type="NCBI Taxonomy" id="83450"/>
    <lineage>
        <taxon>Bacteria</taxon>
        <taxon>Pseudomonadati</taxon>
        <taxon>Myxococcota</taxon>
        <taxon>Myxococcia</taxon>
        <taxon>Myxococcales</taxon>
        <taxon>Cystobacterineae</taxon>
        <taxon>Archangiaceae</taxon>
        <taxon>Archangium</taxon>
    </lineage>
</organism>